<dbReference type="Pfam" id="PF03724">
    <property type="entry name" value="META"/>
    <property type="match status" value="1"/>
</dbReference>
<dbReference type="Gene3D" id="2.40.128.270">
    <property type="match status" value="1"/>
</dbReference>
<dbReference type="Proteomes" id="UP000194474">
    <property type="component" value="Unassembled WGS sequence"/>
</dbReference>
<reference evidence="4" key="1">
    <citation type="submission" date="2017-04" db="EMBL/GenBank/DDBJ databases">
        <authorList>
            <person name="Varghese N."/>
            <person name="Submissions S."/>
        </authorList>
    </citation>
    <scope>NUCLEOTIDE SEQUENCE [LARGE SCALE GENOMIC DNA]</scope>
</reference>
<gene>
    <name evidence="3" type="ORF">SAMN06295905_2032</name>
</gene>
<name>A0A1Y6FGU7_9HYPH</name>
<dbReference type="InterPro" id="IPR005184">
    <property type="entry name" value="DUF306_Meta_HslJ"/>
</dbReference>
<sequence length="253" mass="26499">MSRLLGALLALMVMLTTPVWADDVTLTGTVTYRERIALPSDAQLRVTLVTLDRAQPVVGAAARLAPKASVPVGFTLNVRSGVAHTGIAYGLLAEISSEGRVMFRAMQPVPVDLQTATPVEIVVSFSPDPPHDPPPTLPLPPAELVDQVWTVTSIGGRPVTGSTPLTFSVAADYRASGSAGCNNYFAEASIEDNAMSFGPAAATRKACEPALMEQERAYLAALAAIASLEHDGDSLRLKDAAGIPLIGLVRATE</sequence>
<dbReference type="InterPro" id="IPR053147">
    <property type="entry name" value="Hsp_HslJ-like"/>
</dbReference>
<dbReference type="PANTHER" id="PTHR35535:SF1">
    <property type="entry name" value="HEAT SHOCK PROTEIN HSLJ"/>
    <property type="match status" value="1"/>
</dbReference>
<dbReference type="RefSeq" id="WP_086470293.1">
    <property type="nucleotide sequence ID" value="NZ_FXWK01000001.1"/>
</dbReference>
<feature type="chain" id="PRO_5013142440" evidence="1">
    <location>
        <begin position="22"/>
        <end position="253"/>
    </location>
</feature>
<dbReference type="Pfam" id="PF09619">
    <property type="entry name" value="YscW"/>
    <property type="match status" value="1"/>
</dbReference>
<feature type="domain" description="DUF306" evidence="2">
    <location>
        <begin position="142"/>
        <end position="243"/>
    </location>
</feature>
<accession>A0A1Y6FGU7</accession>
<dbReference type="OrthoDB" id="9809132at2"/>
<protein>
    <submittedName>
        <fullName evidence="3">Putative lipoprotein</fullName>
    </submittedName>
</protein>
<evidence type="ECO:0000259" key="2">
    <source>
        <dbReference type="Pfam" id="PF03724"/>
    </source>
</evidence>
<keyword evidence="4" id="KW-1185">Reference proteome</keyword>
<dbReference type="AlphaFoldDB" id="A0A1Y6FGU7"/>
<feature type="signal peptide" evidence="1">
    <location>
        <begin position="1"/>
        <end position="21"/>
    </location>
</feature>
<dbReference type="EMBL" id="FXWK01000001">
    <property type="protein sequence ID" value="SMQ72102.1"/>
    <property type="molecule type" value="Genomic_DNA"/>
</dbReference>
<proteinExistence type="predicted"/>
<dbReference type="InterPro" id="IPR039366">
    <property type="entry name" value="Pilotin"/>
</dbReference>
<dbReference type="InterPro" id="IPR038670">
    <property type="entry name" value="HslJ-like_sf"/>
</dbReference>
<dbReference type="PANTHER" id="PTHR35535">
    <property type="entry name" value="HEAT SHOCK PROTEIN HSLJ"/>
    <property type="match status" value="1"/>
</dbReference>
<keyword evidence="3" id="KW-0449">Lipoprotein</keyword>
<organism evidence="3 4">
    <name type="scientific">Devosia lucknowensis</name>
    <dbReference type="NCBI Taxonomy" id="1096929"/>
    <lineage>
        <taxon>Bacteria</taxon>
        <taxon>Pseudomonadati</taxon>
        <taxon>Pseudomonadota</taxon>
        <taxon>Alphaproteobacteria</taxon>
        <taxon>Hyphomicrobiales</taxon>
        <taxon>Devosiaceae</taxon>
        <taxon>Devosia</taxon>
    </lineage>
</organism>
<evidence type="ECO:0000313" key="3">
    <source>
        <dbReference type="EMBL" id="SMQ72102.1"/>
    </source>
</evidence>
<evidence type="ECO:0000256" key="1">
    <source>
        <dbReference type="SAM" id="SignalP"/>
    </source>
</evidence>
<keyword evidence="1" id="KW-0732">Signal</keyword>
<evidence type="ECO:0000313" key="4">
    <source>
        <dbReference type="Proteomes" id="UP000194474"/>
    </source>
</evidence>